<dbReference type="NCBIfam" id="TIGR02983">
    <property type="entry name" value="SigE-fam_strep"/>
    <property type="match status" value="1"/>
</dbReference>
<dbReference type="CDD" id="cd06171">
    <property type="entry name" value="Sigma70_r4"/>
    <property type="match status" value="1"/>
</dbReference>
<evidence type="ECO:0000256" key="5">
    <source>
        <dbReference type="ARBA" id="ARBA00023163"/>
    </source>
</evidence>
<name>A0ABR9JNB7_9ACTN</name>
<feature type="domain" description="RNA polymerase sigma-70 region 2" evidence="6">
    <location>
        <begin position="10"/>
        <end position="76"/>
    </location>
</feature>
<sequence>MTDEEFEQLYLHRSKRLVGQLYLVTGDLHEAQDVVQEAFVRAWSRRRKLDRDGAPETWIRTTAWRLAISRWRRRRRALDAWTRLGGEPQRAAVQPGPETVALAQSLRRLPPRQRQAVFLFYLCDLSVAQIAAETGTSTGSVKTHLSRGRAALAPHLTAMEAADD</sequence>
<keyword evidence="5" id="KW-0804">Transcription</keyword>
<evidence type="ECO:0000313" key="8">
    <source>
        <dbReference type="EMBL" id="MBE1531841.1"/>
    </source>
</evidence>
<dbReference type="InterPro" id="IPR014325">
    <property type="entry name" value="RNA_pol_sigma-E_actinobac"/>
</dbReference>
<evidence type="ECO:0000256" key="3">
    <source>
        <dbReference type="ARBA" id="ARBA00023082"/>
    </source>
</evidence>
<evidence type="ECO:0000256" key="4">
    <source>
        <dbReference type="ARBA" id="ARBA00023125"/>
    </source>
</evidence>
<dbReference type="NCBIfam" id="TIGR02937">
    <property type="entry name" value="sigma70-ECF"/>
    <property type="match status" value="1"/>
</dbReference>
<keyword evidence="9" id="KW-1185">Reference proteome</keyword>
<dbReference type="InterPro" id="IPR007627">
    <property type="entry name" value="RNA_pol_sigma70_r2"/>
</dbReference>
<reference evidence="8 9" key="1">
    <citation type="submission" date="2020-10" db="EMBL/GenBank/DDBJ databases">
        <title>Sequencing the genomes of 1000 actinobacteria strains.</title>
        <authorList>
            <person name="Klenk H.-P."/>
        </authorList>
    </citation>
    <scope>NUCLEOTIDE SEQUENCE [LARGE SCALE GENOMIC DNA]</scope>
    <source>
        <strain evidence="8 9">DSM 46744</strain>
    </source>
</reference>
<dbReference type="RefSeq" id="WP_192758633.1">
    <property type="nucleotide sequence ID" value="NZ_JADBDZ010000001.1"/>
</dbReference>
<dbReference type="Gene3D" id="1.10.10.10">
    <property type="entry name" value="Winged helix-like DNA-binding domain superfamily/Winged helix DNA-binding domain"/>
    <property type="match status" value="1"/>
</dbReference>
<dbReference type="InterPro" id="IPR013324">
    <property type="entry name" value="RNA_pol_sigma_r3/r4-like"/>
</dbReference>
<dbReference type="PANTHER" id="PTHR43133:SF50">
    <property type="entry name" value="ECF RNA POLYMERASE SIGMA FACTOR SIGM"/>
    <property type="match status" value="1"/>
</dbReference>
<dbReference type="InterPro" id="IPR039425">
    <property type="entry name" value="RNA_pol_sigma-70-like"/>
</dbReference>
<dbReference type="PANTHER" id="PTHR43133">
    <property type="entry name" value="RNA POLYMERASE ECF-TYPE SIGMA FACTO"/>
    <property type="match status" value="1"/>
</dbReference>
<accession>A0ABR9JNB7</accession>
<gene>
    <name evidence="8" type="ORF">H4W34_001674</name>
</gene>
<dbReference type="SUPFAM" id="SSF88946">
    <property type="entry name" value="Sigma2 domain of RNA polymerase sigma factors"/>
    <property type="match status" value="1"/>
</dbReference>
<dbReference type="InterPro" id="IPR014284">
    <property type="entry name" value="RNA_pol_sigma-70_dom"/>
</dbReference>
<feature type="domain" description="RNA polymerase sigma factor 70 region 4 type 2" evidence="7">
    <location>
        <begin position="101"/>
        <end position="152"/>
    </location>
</feature>
<comment type="caution">
    <text evidence="8">The sequence shown here is derived from an EMBL/GenBank/DDBJ whole genome shotgun (WGS) entry which is preliminary data.</text>
</comment>
<dbReference type="Pfam" id="PF04542">
    <property type="entry name" value="Sigma70_r2"/>
    <property type="match status" value="1"/>
</dbReference>
<dbReference type="SUPFAM" id="SSF88659">
    <property type="entry name" value="Sigma3 and sigma4 domains of RNA polymerase sigma factors"/>
    <property type="match status" value="1"/>
</dbReference>
<dbReference type="EMBL" id="JADBDZ010000001">
    <property type="protein sequence ID" value="MBE1531841.1"/>
    <property type="molecule type" value="Genomic_DNA"/>
</dbReference>
<evidence type="ECO:0000259" key="7">
    <source>
        <dbReference type="Pfam" id="PF08281"/>
    </source>
</evidence>
<dbReference type="Proteomes" id="UP000627838">
    <property type="component" value="Unassembled WGS sequence"/>
</dbReference>
<dbReference type="Gene3D" id="1.10.1740.10">
    <property type="match status" value="1"/>
</dbReference>
<dbReference type="Pfam" id="PF08281">
    <property type="entry name" value="Sigma70_r4_2"/>
    <property type="match status" value="1"/>
</dbReference>
<dbReference type="InterPro" id="IPR036388">
    <property type="entry name" value="WH-like_DNA-bd_sf"/>
</dbReference>
<protein>
    <submittedName>
        <fullName evidence="8">RNA polymerase sigma-70 factor (ECF subfamily)</fullName>
    </submittedName>
</protein>
<comment type="similarity">
    <text evidence="1">Belongs to the sigma-70 factor family. ECF subfamily.</text>
</comment>
<keyword evidence="4" id="KW-0238">DNA-binding</keyword>
<keyword evidence="2" id="KW-0805">Transcription regulation</keyword>
<evidence type="ECO:0000256" key="1">
    <source>
        <dbReference type="ARBA" id="ARBA00010641"/>
    </source>
</evidence>
<evidence type="ECO:0000313" key="9">
    <source>
        <dbReference type="Proteomes" id="UP000627838"/>
    </source>
</evidence>
<keyword evidence="3" id="KW-0731">Sigma factor</keyword>
<proteinExistence type="inferred from homology"/>
<dbReference type="InterPro" id="IPR013249">
    <property type="entry name" value="RNA_pol_sigma70_r4_t2"/>
</dbReference>
<evidence type="ECO:0000256" key="2">
    <source>
        <dbReference type="ARBA" id="ARBA00023015"/>
    </source>
</evidence>
<dbReference type="InterPro" id="IPR013325">
    <property type="entry name" value="RNA_pol_sigma_r2"/>
</dbReference>
<organism evidence="8 9">
    <name type="scientific">Actinomadura algeriensis</name>
    <dbReference type="NCBI Taxonomy" id="1679523"/>
    <lineage>
        <taxon>Bacteria</taxon>
        <taxon>Bacillati</taxon>
        <taxon>Actinomycetota</taxon>
        <taxon>Actinomycetes</taxon>
        <taxon>Streptosporangiales</taxon>
        <taxon>Thermomonosporaceae</taxon>
        <taxon>Actinomadura</taxon>
    </lineage>
</organism>
<evidence type="ECO:0000259" key="6">
    <source>
        <dbReference type="Pfam" id="PF04542"/>
    </source>
</evidence>